<protein>
    <submittedName>
        <fullName evidence="14">Lipid A export ATP-binding/permease protein MsbA</fullName>
        <ecNumber evidence="14">3.6.3.-</ecNumber>
    </submittedName>
</protein>
<organism evidence="14 15">
    <name type="scientific">Kingella potus</name>
    <dbReference type="NCBI Taxonomy" id="265175"/>
    <lineage>
        <taxon>Bacteria</taxon>
        <taxon>Pseudomonadati</taxon>
        <taxon>Pseudomonadota</taxon>
        <taxon>Betaproteobacteria</taxon>
        <taxon>Neisseriales</taxon>
        <taxon>Neisseriaceae</taxon>
        <taxon>Kingella</taxon>
    </lineage>
</organism>
<dbReference type="GO" id="GO:0005524">
    <property type="term" value="F:ATP binding"/>
    <property type="evidence" value="ECO:0007669"/>
    <property type="project" value="UniProtKB-KW"/>
</dbReference>
<evidence type="ECO:0000256" key="6">
    <source>
        <dbReference type="ARBA" id="ARBA00022840"/>
    </source>
</evidence>
<evidence type="ECO:0000256" key="7">
    <source>
        <dbReference type="ARBA" id="ARBA00022967"/>
    </source>
</evidence>
<keyword evidence="15" id="KW-1185">Reference proteome</keyword>
<dbReference type="SMART" id="SM00382">
    <property type="entry name" value="AAA"/>
    <property type="match status" value="1"/>
</dbReference>
<dbReference type="Pfam" id="PF00005">
    <property type="entry name" value="ABC_tran"/>
    <property type="match status" value="1"/>
</dbReference>
<dbReference type="InterPro" id="IPR003439">
    <property type="entry name" value="ABC_transporter-like_ATP-bd"/>
</dbReference>
<dbReference type="EC" id="3.6.3.-" evidence="14"/>
<feature type="domain" description="ABC transmembrane type-1" evidence="13">
    <location>
        <begin position="34"/>
        <end position="345"/>
    </location>
</feature>
<dbReference type="GO" id="GO:0034040">
    <property type="term" value="F:ATPase-coupled lipid transmembrane transporter activity"/>
    <property type="evidence" value="ECO:0007669"/>
    <property type="project" value="InterPro"/>
</dbReference>
<keyword evidence="7" id="KW-1278">Translocase</keyword>
<keyword evidence="5" id="KW-0547">Nucleotide-binding</keyword>
<dbReference type="InterPro" id="IPR036640">
    <property type="entry name" value="ABC1_TM_sf"/>
</dbReference>
<dbReference type="Gene3D" id="3.40.50.300">
    <property type="entry name" value="P-loop containing nucleotide triphosphate hydrolases"/>
    <property type="match status" value="1"/>
</dbReference>
<dbReference type="SUPFAM" id="SSF90123">
    <property type="entry name" value="ABC transporter transmembrane region"/>
    <property type="match status" value="1"/>
</dbReference>
<dbReference type="AlphaFoldDB" id="A0A377QZZ4"/>
<dbReference type="PANTHER" id="PTHR43394:SF1">
    <property type="entry name" value="ATP-BINDING CASSETTE SUB-FAMILY B MEMBER 10, MITOCHONDRIAL"/>
    <property type="match status" value="1"/>
</dbReference>
<evidence type="ECO:0000256" key="11">
    <source>
        <dbReference type="SAM" id="Phobius"/>
    </source>
</evidence>
<dbReference type="PROSITE" id="PS00211">
    <property type="entry name" value="ABC_TRANSPORTER_1"/>
    <property type="match status" value="1"/>
</dbReference>
<evidence type="ECO:0000256" key="10">
    <source>
        <dbReference type="ARBA" id="ARBA00023136"/>
    </source>
</evidence>
<dbReference type="Gene3D" id="1.20.1560.10">
    <property type="entry name" value="ABC transporter type 1, transmembrane domain"/>
    <property type="match status" value="1"/>
</dbReference>
<evidence type="ECO:0000256" key="8">
    <source>
        <dbReference type="ARBA" id="ARBA00022989"/>
    </source>
</evidence>
<dbReference type="PROSITE" id="PS50929">
    <property type="entry name" value="ABC_TM1F"/>
    <property type="match status" value="1"/>
</dbReference>
<feature type="transmembrane region" description="Helical" evidence="11">
    <location>
        <begin position="99"/>
        <end position="116"/>
    </location>
</feature>
<evidence type="ECO:0000256" key="3">
    <source>
        <dbReference type="ARBA" id="ARBA00022475"/>
    </source>
</evidence>
<dbReference type="PROSITE" id="PS50893">
    <property type="entry name" value="ABC_TRANSPORTER_2"/>
    <property type="match status" value="1"/>
</dbReference>
<accession>A0A377QZZ4</accession>
<proteinExistence type="predicted"/>
<feature type="transmembrane region" description="Helical" evidence="11">
    <location>
        <begin position="187"/>
        <end position="216"/>
    </location>
</feature>
<dbReference type="Proteomes" id="UP000254293">
    <property type="component" value="Unassembled WGS sequence"/>
</dbReference>
<gene>
    <name evidence="14" type="primary">msbA</name>
    <name evidence="14" type="ORF">NCTC13336_00502</name>
</gene>
<keyword evidence="8 11" id="KW-1133">Transmembrane helix</keyword>
<dbReference type="GO" id="GO:0016887">
    <property type="term" value="F:ATP hydrolysis activity"/>
    <property type="evidence" value="ECO:0007669"/>
    <property type="project" value="InterPro"/>
</dbReference>
<evidence type="ECO:0000259" key="13">
    <source>
        <dbReference type="PROSITE" id="PS50929"/>
    </source>
</evidence>
<evidence type="ECO:0000256" key="2">
    <source>
        <dbReference type="ARBA" id="ARBA00022448"/>
    </source>
</evidence>
<dbReference type="InterPro" id="IPR003593">
    <property type="entry name" value="AAA+_ATPase"/>
</dbReference>
<feature type="domain" description="ABC transporter" evidence="12">
    <location>
        <begin position="377"/>
        <end position="612"/>
    </location>
</feature>
<evidence type="ECO:0000313" key="14">
    <source>
        <dbReference type="EMBL" id="STR00300.1"/>
    </source>
</evidence>
<evidence type="ECO:0000259" key="12">
    <source>
        <dbReference type="PROSITE" id="PS50893"/>
    </source>
</evidence>
<dbReference type="NCBIfam" id="TIGR02203">
    <property type="entry name" value="MsbA_lipidA"/>
    <property type="match status" value="1"/>
</dbReference>
<comment type="subcellular location">
    <subcellularLocation>
        <location evidence="1">Cell membrane</location>
        <topology evidence="1">Multi-pass membrane protein</topology>
    </subcellularLocation>
</comment>
<dbReference type="CDD" id="cd18552">
    <property type="entry name" value="ABC_6TM_MsbA_like"/>
    <property type="match status" value="1"/>
</dbReference>
<dbReference type="SUPFAM" id="SSF52540">
    <property type="entry name" value="P-loop containing nucleoside triphosphate hydrolases"/>
    <property type="match status" value="1"/>
</dbReference>
<dbReference type="RefSeq" id="WP_115307590.1">
    <property type="nucleotide sequence ID" value="NZ_UGJJ01000001.1"/>
</dbReference>
<name>A0A377QZZ4_9NEIS</name>
<feature type="transmembrane region" description="Helical" evidence="11">
    <location>
        <begin position="33"/>
        <end position="55"/>
    </location>
</feature>
<dbReference type="InterPro" id="IPR017871">
    <property type="entry name" value="ABC_transporter-like_CS"/>
</dbReference>
<feature type="transmembrane region" description="Helical" evidence="11">
    <location>
        <begin position="319"/>
        <end position="337"/>
    </location>
</feature>
<dbReference type="OrthoDB" id="8554730at2"/>
<keyword evidence="10 11" id="KW-0472">Membrane</keyword>
<keyword evidence="2" id="KW-0813">Transport</keyword>
<evidence type="ECO:0000256" key="5">
    <source>
        <dbReference type="ARBA" id="ARBA00022741"/>
    </source>
</evidence>
<dbReference type="EMBL" id="UGJJ01000001">
    <property type="protein sequence ID" value="STR00300.1"/>
    <property type="molecule type" value="Genomic_DNA"/>
</dbReference>
<keyword evidence="4 11" id="KW-0812">Transmembrane</keyword>
<dbReference type="InterPro" id="IPR039421">
    <property type="entry name" value="Type_1_exporter"/>
</dbReference>
<evidence type="ECO:0000256" key="4">
    <source>
        <dbReference type="ARBA" id="ARBA00022692"/>
    </source>
</evidence>
<dbReference type="PANTHER" id="PTHR43394">
    <property type="entry name" value="ATP-DEPENDENT PERMEASE MDL1, MITOCHONDRIAL"/>
    <property type="match status" value="1"/>
</dbReference>
<dbReference type="GO" id="GO:0015421">
    <property type="term" value="F:ABC-type oligopeptide transporter activity"/>
    <property type="evidence" value="ECO:0007669"/>
    <property type="project" value="TreeGrafter"/>
</dbReference>
<evidence type="ECO:0000313" key="15">
    <source>
        <dbReference type="Proteomes" id="UP000254293"/>
    </source>
</evidence>
<dbReference type="GO" id="GO:0005886">
    <property type="term" value="C:plasma membrane"/>
    <property type="evidence" value="ECO:0007669"/>
    <property type="project" value="UniProtKB-SubCell"/>
</dbReference>
<keyword evidence="3" id="KW-1003">Cell membrane</keyword>
<dbReference type="InterPro" id="IPR011527">
    <property type="entry name" value="ABC1_TM_dom"/>
</dbReference>
<dbReference type="Pfam" id="PF00664">
    <property type="entry name" value="ABC_membrane"/>
    <property type="match status" value="1"/>
</dbReference>
<dbReference type="InterPro" id="IPR027417">
    <property type="entry name" value="P-loop_NTPase"/>
</dbReference>
<dbReference type="FunFam" id="3.40.50.300:FF:000221">
    <property type="entry name" value="Multidrug ABC transporter ATP-binding protein"/>
    <property type="match status" value="1"/>
</dbReference>
<keyword evidence="6 14" id="KW-0067">ATP-binding</keyword>
<evidence type="ECO:0000256" key="1">
    <source>
        <dbReference type="ARBA" id="ARBA00004651"/>
    </source>
</evidence>
<dbReference type="InterPro" id="IPR011917">
    <property type="entry name" value="ABC_transpr_lipidA"/>
</dbReference>
<keyword evidence="9" id="KW-0445">Lipid transport</keyword>
<evidence type="ECO:0000256" key="9">
    <source>
        <dbReference type="ARBA" id="ARBA00023055"/>
    </source>
</evidence>
<sequence length="617" mass="67797">MSEKEKSFSIFNKQDTQNFRRLLGYILPYKIRIFWAFLAIATVAATESYLAAFIAPLVNQGFAAPQAAPQLGEAGNWYAALSGLKEKMNHLIWGTEHKLWAVPLFLVFLMTLRGLGRFVSDYLISWVGVEAMRGLRRDMFAKMLRLSSKVQQDESSGNFSGRFLVQAGIAISNASSVFITVCRDSMIVAGLVAVLLYLNWQLSLVVVMMFPPLLWLSSYYRKRLKEPQIGAQTTLSELTTVINELHQGHRIVKMFGGSQSAVGRFAAVNDKIARINKKIAQAASARSPISELIASIALAIVIFIALWQSRSGTTTIGEFMAFIIAMLQMVAPIKNLANVGIPMQAMFIAADNVCAFLDTPDETDNGTQTIGRAEGRLKFSHINVRYAGQERKALDDFCLDIAPGEKTALVGSSGSGKTTAVNLLPRFVEAESGTVSLDGINIEDLTLESLRRQFSLVSQDVFLFDDTLYNNVLYGRPDASEADVEAALKAANLWEFVQQQPQGAHMAVGANGNQLSGGQRQRVSIARAILKDAPVLLLDEATSALDNESERLVQQALERLMHGRTSIIVAHRLTTVEQADRIIVMDAGRIIEQGSHNELLAKQGYYAALSRKMPVGN</sequence>
<reference evidence="14 15" key="1">
    <citation type="submission" date="2018-06" db="EMBL/GenBank/DDBJ databases">
        <authorList>
            <consortium name="Pathogen Informatics"/>
            <person name="Doyle S."/>
        </authorList>
    </citation>
    <scope>NUCLEOTIDE SEQUENCE [LARGE SCALE GENOMIC DNA]</scope>
    <source>
        <strain evidence="14 15">NCTC13336</strain>
    </source>
</reference>
<feature type="transmembrane region" description="Helical" evidence="11">
    <location>
        <begin position="289"/>
        <end position="307"/>
    </location>
</feature>
<keyword evidence="14" id="KW-0378">Hydrolase</keyword>